<keyword evidence="2" id="KW-1185">Reference proteome</keyword>
<comment type="caution">
    <text evidence="1">The sequence shown here is derived from an EMBL/GenBank/DDBJ whole genome shotgun (WGS) entry which is preliminary data.</text>
</comment>
<organism evidence="1 2">
    <name type="scientific">Limnobaculum allomyrinae</name>
    <dbReference type="NCBI Taxonomy" id="2791986"/>
    <lineage>
        <taxon>Bacteria</taxon>
        <taxon>Pseudomonadati</taxon>
        <taxon>Pseudomonadota</taxon>
        <taxon>Gammaproteobacteria</taxon>
        <taxon>Enterobacterales</taxon>
        <taxon>Budviciaceae</taxon>
        <taxon>Limnobaculum</taxon>
    </lineage>
</organism>
<gene>
    <name evidence="1" type="ORF">I2494_20320</name>
</gene>
<sequence length="109" mass="13009">METFHWRPVPGMSVPTEPNVRVVKFGDGYEQRQPKGINNNLKTYSLTFRIPRHEFWVIDDFLTSHGGVDAFWWTPPLRYEPIKVVCRKWTPTINRRRIEISCEFEEVMV</sequence>
<evidence type="ECO:0000313" key="1">
    <source>
        <dbReference type="EMBL" id="MBK5146015.1"/>
    </source>
</evidence>
<dbReference type="EMBL" id="JADRCR010000021">
    <property type="protein sequence ID" value="MBK5146015.1"/>
    <property type="molecule type" value="Genomic_DNA"/>
</dbReference>
<evidence type="ECO:0000313" key="2">
    <source>
        <dbReference type="Proteomes" id="UP001296921"/>
    </source>
</evidence>
<protein>
    <submittedName>
        <fullName evidence="1">Phage tail protein</fullName>
    </submittedName>
</protein>
<dbReference type="InterPro" id="IPR010265">
    <property type="entry name" value="Phage_lambda_TipM"/>
</dbReference>
<proteinExistence type="predicted"/>
<reference evidence="1 2" key="1">
    <citation type="submission" date="2020-11" db="EMBL/GenBank/DDBJ databases">
        <title>Insectihabitans protaetiae gen. nov. sp. nov. and Insectihabitans allomyrinae sp. nov., isolated from larvae of Protaetia brevitarsis seulensis and Allomyrina dichotoma, respectively.</title>
        <authorList>
            <person name="Lee S.D."/>
            <person name="Byeon Y.-S."/>
            <person name="Kim S.-M."/>
            <person name="Yang H.L."/>
            <person name="Kim I.S."/>
        </authorList>
    </citation>
    <scope>NUCLEOTIDE SEQUENCE [LARGE SCALE GENOMIC DNA]</scope>
    <source>
        <strain evidence="1 2">BWR-B9</strain>
    </source>
</reference>
<name>A0ABS1IW75_9GAMM</name>
<accession>A0ABS1IW75</accession>
<dbReference type="Pfam" id="PF05939">
    <property type="entry name" value="Phage_min_tail"/>
    <property type="match status" value="1"/>
</dbReference>
<dbReference type="Proteomes" id="UP001296921">
    <property type="component" value="Unassembled WGS sequence"/>
</dbReference>
<dbReference type="RefSeq" id="WP_218468794.1">
    <property type="nucleotide sequence ID" value="NZ_JADRCR010000021.1"/>
</dbReference>